<evidence type="ECO:0000256" key="3">
    <source>
        <dbReference type="ARBA" id="ARBA00022679"/>
    </source>
</evidence>
<comment type="caution">
    <text evidence="6">The sequence shown here is derived from an EMBL/GenBank/DDBJ whole genome shotgun (WGS) entry which is preliminary data.</text>
</comment>
<dbReference type="AlphaFoldDB" id="A0A6A8G8P8"/>
<dbReference type="InterPro" id="IPR029063">
    <property type="entry name" value="SAM-dependent_MTases_sf"/>
</dbReference>
<dbReference type="GO" id="GO:0003677">
    <property type="term" value="F:DNA binding"/>
    <property type="evidence" value="ECO:0007669"/>
    <property type="project" value="TreeGrafter"/>
</dbReference>
<dbReference type="NCBIfam" id="TIGR00675">
    <property type="entry name" value="dcm"/>
    <property type="match status" value="1"/>
</dbReference>
<dbReference type="GO" id="GO:0003886">
    <property type="term" value="F:DNA (cytosine-5-)-methyltransferase activity"/>
    <property type="evidence" value="ECO:0007669"/>
    <property type="project" value="UniProtKB-EC"/>
</dbReference>
<dbReference type="GO" id="GO:0032259">
    <property type="term" value="P:methylation"/>
    <property type="evidence" value="ECO:0007669"/>
    <property type="project" value="UniProtKB-KW"/>
</dbReference>
<dbReference type="Pfam" id="PF00145">
    <property type="entry name" value="DNA_methylase"/>
    <property type="match status" value="1"/>
</dbReference>
<dbReference type="EMBL" id="WKJQ01000001">
    <property type="protein sequence ID" value="MRW97539.1"/>
    <property type="molecule type" value="Genomic_DNA"/>
</dbReference>
<dbReference type="OrthoDB" id="293786at2157"/>
<dbReference type="EC" id="2.1.1.37" evidence="1"/>
<evidence type="ECO:0000256" key="4">
    <source>
        <dbReference type="ARBA" id="ARBA00022691"/>
    </source>
</evidence>
<protein>
    <recommendedName>
        <fullName evidence="1">DNA (cytosine-5-)-methyltransferase</fullName>
        <ecNumber evidence="1">2.1.1.37</ecNumber>
    </recommendedName>
</protein>
<organism evidence="6 7">
    <name type="scientific">Haloferax marinum</name>
    <dbReference type="NCBI Taxonomy" id="2666143"/>
    <lineage>
        <taxon>Archaea</taxon>
        <taxon>Methanobacteriati</taxon>
        <taxon>Methanobacteriota</taxon>
        <taxon>Stenosarchaea group</taxon>
        <taxon>Halobacteria</taxon>
        <taxon>Halobacteriales</taxon>
        <taxon>Haloferacaceae</taxon>
        <taxon>Haloferax</taxon>
    </lineage>
</organism>
<dbReference type="Proteomes" id="UP000443423">
    <property type="component" value="Unassembled WGS sequence"/>
</dbReference>
<keyword evidence="3 6" id="KW-0808">Transferase</keyword>
<dbReference type="PRINTS" id="PR00105">
    <property type="entry name" value="C5METTRFRASE"/>
</dbReference>
<comment type="similarity">
    <text evidence="5">Belongs to the class I-like SAM-binding methyltransferase superfamily. C5-methyltransferase family.</text>
</comment>
<reference evidence="6 7" key="1">
    <citation type="submission" date="2019-11" db="EMBL/GenBank/DDBJ databases">
        <title>Whole genome sequence of Haloferax sp. MBLA0078.</title>
        <authorList>
            <person name="Seo M.-J."/>
            <person name="Cho E.-S."/>
        </authorList>
    </citation>
    <scope>NUCLEOTIDE SEQUENCE [LARGE SCALE GENOMIC DNA]</scope>
    <source>
        <strain evidence="6 7">MBLA0078</strain>
    </source>
</reference>
<dbReference type="PANTHER" id="PTHR10629:SF52">
    <property type="entry name" value="DNA (CYTOSINE-5)-METHYLTRANSFERASE 1"/>
    <property type="match status" value="1"/>
</dbReference>
<dbReference type="Gene3D" id="3.90.120.10">
    <property type="entry name" value="DNA Methylase, subunit A, domain 2"/>
    <property type="match status" value="1"/>
</dbReference>
<dbReference type="InterPro" id="IPR050390">
    <property type="entry name" value="C5-Methyltransferase"/>
</dbReference>
<evidence type="ECO:0000256" key="2">
    <source>
        <dbReference type="ARBA" id="ARBA00022603"/>
    </source>
</evidence>
<evidence type="ECO:0000256" key="1">
    <source>
        <dbReference type="ARBA" id="ARBA00011975"/>
    </source>
</evidence>
<dbReference type="InterPro" id="IPR018117">
    <property type="entry name" value="C5_DNA_meth_AS"/>
</dbReference>
<keyword evidence="2 6" id="KW-0489">Methyltransferase</keyword>
<name>A0A6A8G8P8_9EURY</name>
<sequence length="382" mass="43385">MTHVDSAKDTMERDTESTEDLLYADLFSGAGGMSLGFEEAGFQCVGALDKNKKAAKTYESNIGIEPVVGDITEFDAEDLLDEFGVERGELDVLISCAPCQGFSQHRNKHNIEHDERNTLVSLSAELMVEMEPEFFVMENVPELVRGSKEKYWDRTYEILKRAGYLVRFDVLNAADFGVPQRRNRAIIVARKEGRKVELPAPTVENHQTVRDAIVDLPPVEAGETHPSDPMHRAPNHTQRIINMLGHIPNDGGSWMDIPEPHQEEYWLDSMKKRARNDNMGSFCDTYGRMHWDRPSGTITRKSSTPSCGRYVHPEQDRNITVREAARLQSFPDWWNFEGPFVSWYEQNGNAVPPKLAEAIASKLRELAPNREKGTRQMTFESL</sequence>
<dbReference type="PANTHER" id="PTHR10629">
    <property type="entry name" value="CYTOSINE-SPECIFIC METHYLTRANSFERASE"/>
    <property type="match status" value="1"/>
</dbReference>
<keyword evidence="7" id="KW-1185">Reference proteome</keyword>
<proteinExistence type="inferred from homology"/>
<gene>
    <name evidence="6" type="primary">dcm</name>
    <name evidence="6" type="ORF">GJR99_13275</name>
</gene>
<dbReference type="InterPro" id="IPR001525">
    <property type="entry name" value="C5_MeTfrase"/>
</dbReference>
<dbReference type="PROSITE" id="PS51679">
    <property type="entry name" value="SAM_MT_C5"/>
    <property type="match status" value="1"/>
</dbReference>
<dbReference type="Gene3D" id="3.40.50.150">
    <property type="entry name" value="Vaccinia Virus protein VP39"/>
    <property type="match status" value="1"/>
</dbReference>
<dbReference type="RefSeq" id="WP_151112932.1">
    <property type="nucleotide sequence ID" value="NZ_WKJQ01000001.1"/>
</dbReference>
<accession>A0A6A8G8P8</accession>
<dbReference type="SUPFAM" id="SSF53335">
    <property type="entry name" value="S-adenosyl-L-methionine-dependent methyltransferases"/>
    <property type="match status" value="1"/>
</dbReference>
<dbReference type="PROSITE" id="PS00094">
    <property type="entry name" value="C5_MTASE_1"/>
    <property type="match status" value="1"/>
</dbReference>
<keyword evidence="4" id="KW-0949">S-adenosyl-L-methionine</keyword>
<dbReference type="GO" id="GO:0044027">
    <property type="term" value="P:negative regulation of gene expression via chromosomal CpG island methylation"/>
    <property type="evidence" value="ECO:0007669"/>
    <property type="project" value="TreeGrafter"/>
</dbReference>
<evidence type="ECO:0000256" key="5">
    <source>
        <dbReference type="RuleBase" id="RU000416"/>
    </source>
</evidence>
<evidence type="ECO:0000313" key="6">
    <source>
        <dbReference type="EMBL" id="MRW97539.1"/>
    </source>
</evidence>
<evidence type="ECO:0000313" key="7">
    <source>
        <dbReference type="Proteomes" id="UP000443423"/>
    </source>
</evidence>